<name>A0A8K0RSH0_9HYPO</name>
<organism evidence="3 4">
    <name type="scientific">Fusarium tricinctum</name>
    <dbReference type="NCBI Taxonomy" id="61284"/>
    <lineage>
        <taxon>Eukaryota</taxon>
        <taxon>Fungi</taxon>
        <taxon>Dikarya</taxon>
        <taxon>Ascomycota</taxon>
        <taxon>Pezizomycotina</taxon>
        <taxon>Sordariomycetes</taxon>
        <taxon>Hypocreomycetidae</taxon>
        <taxon>Hypocreales</taxon>
        <taxon>Nectriaceae</taxon>
        <taxon>Fusarium</taxon>
        <taxon>Fusarium tricinctum species complex</taxon>
    </lineage>
</organism>
<keyword evidence="4" id="KW-1185">Reference proteome</keyword>
<sequence length="163" mass="16555">MTQLIKLLIILAATRVTLGAPVMNPRQLAGEGNFFDSFFTDTDNGVGYGTENAEDNLAELLGGTASRGNSGSGSGGNPPPPPPPRMVKRQGDKIANGAAADLNALGLTNEADLVKTDGGNIDGQLTDDATNLGAQFGGDEEDVLERAGNLVPNKVPSAGAAGH</sequence>
<evidence type="ECO:0000256" key="2">
    <source>
        <dbReference type="SAM" id="SignalP"/>
    </source>
</evidence>
<protein>
    <recommendedName>
        <fullName evidence="5">Secreted protein</fullName>
    </recommendedName>
</protein>
<dbReference type="OrthoDB" id="3521820at2759"/>
<feature type="region of interest" description="Disordered" evidence="1">
    <location>
        <begin position="61"/>
        <end position="92"/>
    </location>
</feature>
<keyword evidence="2" id="KW-0732">Signal</keyword>
<accession>A0A8K0RSH0</accession>
<gene>
    <name evidence="3" type="ORF">BKA59DRAFT_484564</name>
</gene>
<proteinExistence type="predicted"/>
<feature type="chain" id="PRO_5035471095" description="Secreted protein" evidence="2">
    <location>
        <begin position="20"/>
        <end position="163"/>
    </location>
</feature>
<comment type="caution">
    <text evidence="3">The sequence shown here is derived from an EMBL/GenBank/DDBJ whole genome shotgun (WGS) entry which is preliminary data.</text>
</comment>
<feature type="signal peptide" evidence="2">
    <location>
        <begin position="1"/>
        <end position="19"/>
    </location>
</feature>
<dbReference type="Proteomes" id="UP000813427">
    <property type="component" value="Unassembled WGS sequence"/>
</dbReference>
<evidence type="ECO:0000256" key="1">
    <source>
        <dbReference type="SAM" id="MobiDB-lite"/>
    </source>
</evidence>
<evidence type="ECO:0000313" key="4">
    <source>
        <dbReference type="Proteomes" id="UP000813427"/>
    </source>
</evidence>
<evidence type="ECO:0000313" key="3">
    <source>
        <dbReference type="EMBL" id="KAH7239432.1"/>
    </source>
</evidence>
<dbReference type="AlphaFoldDB" id="A0A8K0RSH0"/>
<evidence type="ECO:0008006" key="5">
    <source>
        <dbReference type="Google" id="ProtNLM"/>
    </source>
</evidence>
<reference evidence="3" key="1">
    <citation type="journal article" date="2021" name="Nat. Commun.">
        <title>Genetic determinants of endophytism in the Arabidopsis root mycobiome.</title>
        <authorList>
            <person name="Mesny F."/>
            <person name="Miyauchi S."/>
            <person name="Thiergart T."/>
            <person name="Pickel B."/>
            <person name="Atanasova L."/>
            <person name="Karlsson M."/>
            <person name="Huettel B."/>
            <person name="Barry K.W."/>
            <person name="Haridas S."/>
            <person name="Chen C."/>
            <person name="Bauer D."/>
            <person name="Andreopoulos W."/>
            <person name="Pangilinan J."/>
            <person name="LaButti K."/>
            <person name="Riley R."/>
            <person name="Lipzen A."/>
            <person name="Clum A."/>
            <person name="Drula E."/>
            <person name="Henrissat B."/>
            <person name="Kohler A."/>
            <person name="Grigoriev I.V."/>
            <person name="Martin F.M."/>
            <person name="Hacquard S."/>
        </authorList>
    </citation>
    <scope>NUCLEOTIDE SEQUENCE</scope>
    <source>
        <strain evidence="3">MPI-SDFR-AT-0068</strain>
    </source>
</reference>
<dbReference type="EMBL" id="JAGPXF010000006">
    <property type="protein sequence ID" value="KAH7239432.1"/>
    <property type="molecule type" value="Genomic_DNA"/>
</dbReference>